<evidence type="ECO:0000313" key="2">
    <source>
        <dbReference type="EMBL" id="KAG7534472.1"/>
    </source>
</evidence>
<proteinExistence type="predicted"/>
<dbReference type="PANTHER" id="PTHR31900">
    <property type="entry name" value="F-BOX/RNI SUPERFAMILY PROTEIN-RELATED"/>
    <property type="match status" value="1"/>
</dbReference>
<comment type="caution">
    <text evidence="2">The sequence shown here is derived from an EMBL/GenBank/DDBJ whole genome shotgun (WGS) entry which is preliminary data.</text>
</comment>
<dbReference type="InterPro" id="IPR053781">
    <property type="entry name" value="F-box_AtFBL13-like"/>
</dbReference>
<dbReference type="CDD" id="cd22160">
    <property type="entry name" value="F-box_AtFBL13-like"/>
    <property type="match status" value="1"/>
</dbReference>
<dbReference type="InterPro" id="IPR001810">
    <property type="entry name" value="F-box_dom"/>
</dbReference>
<dbReference type="InterPro" id="IPR006566">
    <property type="entry name" value="FBD"/>
</dbReference>
<evidence type="ECO:0000313" key="3">
    <source>
        <dbReference type="Proteomes" id="UP000694240"/>
    </source>
</evidence>
<sequence>MDMISNLSDDLLLKILSQLPTKDVVETMFLSKRWKFLWMMVPKLDYDDSVYEYFDDERVEYRVFREYVDRFLVLYKSPVLETLKFNLGCWLSTTDDMSTWIRFAIARRVRELEIYRSFDADDYSFELPRCLYTFEKLVVLKLYKSITLDVPREVCLSSLKVLHILSVHYKDKNSLRRLLSGCPVLEELVIDKSEGDYPPSLYVIMNSLERLSILNEFHDTGEETSFVDEKLVMNVPSLKYLNYVDIFDLGHLCSSENMPELVEANVKLVCESPEKLMRSLTSVKRLSLCLYGSMLQHHIEFYQLIRLELCGCGPKWWNLLTWMLQSSPKLQFLKLNKCGEICICSIAPPIKRSWGQPSSVPDCLQFHLSTFEWKYYNGRREEKKVVAYILKNARQLKTAIFSTKDSYLQEKQSQKKLKELVSLPRASSSCQLLVDLKKRKI</sequence>
<dbReference type="PROSITE" id="PS50181">
    <property type="entry name" value="FBOX"/>
    <property type="match status" value="1"/>
</dbReference>
<dbReference type="SMART" id="SM00256">
    <property type="entry name" value="FBOX"/>
    <property type="match status" value="1"/>
</dbReference>
<dbReference type="Pfam" id="PF24758">
    <property type="entry name" value="LRR_At5g56370"/>
    <property type="match status" value="1"/>
</dbReference>
<dbReference type="PANTHER" id="PTHR31900:SF34">
    <property type="entry name" value="EMB|CAB62440.1-RELATED"/>
    <property type="match status" value="1"/>
</dbReference>
<dbReference type="Proteomes" id="UP000694240">
    <property type="component" value="Chromosome 13"/>
</dbReference>
<organism evidence="2 3">
    <name type="scientific">Arabidopsis thaliana x Arabidopsis arenosa</name>
    <dbReference type="NCBI Taxonomy" id="1240361"/>
    <lineage>
        <taxon>Eukaryota</taxon>
        <taxon>Viridiplantae</taxon>
        <taxon>Streptophyta</taxon>
        <taxon>Embryophyta</taxon>
        <taxon>Tracheophyta</taxon>
        <taxon>Spermatophyta</taxon>
        <taxon>Magnoliopsida</taxon>
        <taxon>eudicotyledons</taxon>
        <taxon>Gunneridae</taxon>
        <taxon>Pentapetalae</taxon>
        <taxon>rosids</taxon>
        <taxon>malvids</taxon>
        <taxon>Brassicales</taxon>
        <taxon>Brassicaceae</taxon>
        <taxon>Camelineae</taxon>
        <taxon>Arabidopsis</taxon>
    </lineage>
</organism>
<dbReference type="Pfam" id="PF00646">
    <property type="entry name" value="F-box"/>
    <property type="match status" value="1"/>
</dbReference>
<dbReference type="InterPro" id="IPR050232">
    <property type="entry name" value="FBL13/AtMIF1-like"/>
</dbReference>
<dbReference type="EMBL" id="JAEFBK010000013">
    <property type="protein sequence ID" value="KAG7534472.1"/>
    <property type="molecule type" value="Genomic_DNA"/>
</dbReference>
<dbReference type="AlphaFoldDB" id="A0A8T1XJY3"/>
<dbReference type="InterPro" id="IPR055411">
    <property type="entry name" value="LRR_FXL15/At3g58940/PEG3-like"/>
</dbReference>
<keyword evidence="3" id="KW-1185">Reference proteome</keyword>
<reference evidence="2 3" key="1">
    <citation type="submission" date="2020-12" db="EMBL/GenBank/DDBJ databases">
        <title>Concerted genomic and epigenomic changes stabilize Arabidopsis allopolyploids.</title>
        <authorList>
            <person name="Chen Z."/>
        </authorList>
    </citation>
    <scope>NUCLEOTIDE SEQUENCE [LARGE SCALE GENOMIC DNA]</scope>
    <source>
        <strain evidence="2">Allo738</strain>
        <tissue evidence="2">Leaf</tissue>
    </source>
</reference>
<dbReference type="Pfam" id="PF08387">
    <property type="entry name" value="FBD"/>
    <property type="match status" value="1"/>
</dbReference>
<name>A0A8T1XJY3_9BRAS</name>
<protein>
    <submittedName>
        <fullName evidence="2">F-box-like domain superfamily</fullName>
    </submittedName>
</protein>
<evidence type="ECO:0000259" key="1">
    <source>
        <dbReference type="PROSITE" id="PS50181"/>
    </source>
</evidence>
<feature type="domain" description="F-box" evidence="1">
    <location>
        <begin position="1"/>
        <end position="54"/>
    </location>
</feature>
<accession>A0A8T1XJY3</accession>
<gene>
    <name evidence="2" type="ORF">ISN45_Aa08g020240</name>
</gene>
<dbReference type="SMART" id="SM00579">
    <property type="entry name" value="FBD"/>
    <property type="match status" value="1"/>
</dbReference>